<feature type="signal peptide" evidence="1">
    <location>
        <begin position="1"/>
        <end position="20"/>
    </location>
</feature>
<dbReference type="EMBL" id="JAUQSX010000013">
    <property type="protein sequence ID" value="MDO7848903.1"/>
    <property type="molecule type" value="Genomic_DNA"/>
</dbReference>
<evidence type="ECO:0000313" key="3">
    <source>
        <dbReference type="Proteomes" id="UP001167796"/>
    </source>
</evidence>
<accession>A0ABT9AGA3</accession>
<feature type="chain" id="PRO_5045723580" evidence="1">
    <location>
        <begin position="21"/>
        <end position="195"/>
    </location>
</feature>
<keyword evidence="3" id="KW-1185">Reference proteome</keyword>
<dbReference type="RefSeq" id="WP_305013569.1">
    <property type="nucleotide sequence ID" value="NZ_JAUQSX010000013.1"/>
</dbReference>
<reference evidence="2" key="1">
    <citation type="submission" date="2023-07" db="EMBL/GenBank/DDBJ databases">
        <authorList>
            <person name="Kim M.K."/>
        </authorList>
    </citation>
    <scope>NUCLEOTIDE SEQUENCE</scope>
    <source>
        <strain evidence="2">M29</strain>
    </source>
</reference>
<protein>
    <submittedName>
        <fullName evidence="2">Uncharacterized protein</fullName>
    </submittedName>
</protein>
<sequence>MKSFLLLATLLLAAGTVAQAQTVPPRPAPETLAQIQKDRYAAANDSLLRLVGKLRTEAEGHMGFFKSSKGTFGGLHHRVKTYATSFSGNIDYSGVKTPSGIGLVKRQVVKRRFGVELEKVAYYDAKGRKVLLERYEDHRLTRLETFEYIELLSRPASYWLFVRGNYLKHVTQSSLASVARKTLFYFTPLPTPKPE</sequence>
<evidence type="ECO:0000313" key="2">
    <source>
        <dbReference type="EMBL" id="MDO7848903.1"/>
    </source>
</evidence>
<proteinExistence type="predicted"/>
<gene>
    <name evidence="2" type="ORF">Q5H92_21235</name>
</gene>
<comment type="caution">
    <text evidence="2">The sequence shown here is derived from an EMBL/GenBank/DDBJ whole genome shotgun (WGS) entry which is preliminary data.</text>
</comment>
<dbReference type="Proteomes" id="UP001167796">
    <property type="component" value="Unassembled WGS sequence"/>
</dbReference>
<evidence type="ECO:0000256" key="1">
    <source>
        <dbReference type="SAM" id="SignalP"/>
    </source>
</evidence>
<organism evidence="2 3">
    <name type="scientific">Hymenobacter mellowenesis</name>
    <dbReference type="NCBI Taxonomy" id="3063995"/>
    <lineage>
        <taxon>Bacteria</taxon>
        <taxon>Pseudomonadati</taxon>
        <taxon>Bacteroidota</taxon>
        <taxon>Cytophagia</taxon>
        <taxon>Cytophagales</taxon>
        <taxon>Hymenobacteraceae</taxon>
        <taxon>Hymenobacter</taxon>
    </lineage>
</organism>
<name>A0ABT9AGA3_9BACT</name>
<keyword evidence="1" id="KW-0732">Signal</keyword>